<keyword evidence="2" id="KW-1185">Reference proteome</keyword>
<protein>
    <submittedName>
        <fullName evidence="1">Nitrogen fixation protein</fullName>
    </submittedName>
</protein>
<evidence type="ECO:0000313" key="1">
    <source>
        <dbReference type="EMBL" id="PSI00377.1"/>
    </source>
</evidence>
<dbReference type="EMBL" id="PXVC01000143">
    <property type="protein sequence ID" value="PSI00377.1"/>
    <property type="molecule type" value="Genomic_DNA"/>
</dbReference>
<sequence length="70" mass="8242">MSWFELERLVEDAEKEPQLARALRHCRSNPELVLAARRLGYRITRVDLVQARLADQKEHKQHNQAVHLSN</sequence>
<evidence type="ECO:0000313" key="2">
    <source>
        <dbReference type="Proteomes" id="UP000240206"/>
    </source>
</evidence>
<proteinExistence type="predicted"/>
<dbReference type="Proteomes" id="UP000240206">
    <property type="component" value="Unassembled WGS sequence"/>
</dbReference>
<organism evidence="1 2">
    <name type="scientific">Synechococcus lacustris str. Tous</name>
    <dbReference type="NCBI Taxonomy" id="1910958"/>
    <lineage>
        <taxon>Bacteria</taxon>
        <taxon>Bacillati</taxon>
        <taxon>Cyanobacteriota</taxon>
        <taxon>Cyanophyceae</taxon>
        <taxon>Synechococcales</taxon>
        <taxon>Synechococcaceae</taxon>
        <taxon>Synechococcus</taxon>
    </lineage>
</organism>
<reference evidence="2" key="1">
    <citation type="submission" date="2018-03" db="EMBL/GenBank/DDBJ databases">
        <title>Ecological and genomic features of two cosmopolitan and abundant freshwater picocyanobacteria.</title>
        <authorList>
            <person name="Cabello-Yeves P.J."/>
            <person name="Picazo A."/>
            <person name="Camacho A."/>
            <person name="Callieri C."/>
            <person name="Rosselli R."/>
            <person name="Roda-Garcia J."/>
            <person name="Coutinho F.H."/>
            <person name="Rodriguez-Valera F."/>
        </authorList>
    </citation>
    <scope>NUCLEOTIDE SEQUENCE [LARGE SCALE GENOMIC DNA]</scope>
    <source>
        <strain evidence="2">Tous</strain>
    </source>
</reference>
<dbReference type="RefSeq" id="WP_106501059.1">
    <property type="nucleotide sequence ID" value="NZ_PXVC01000143.1"/>
</dbReference>
<dbReference type="AlphaFoldDB" id="A0A2P7EAX7"/>
<accession>A0A2P7EAX7</accession>
<comment type="caution">
    <text evidence="1">The sequence shown here is derived from an EMBL/GenBank/DDBJ whole genome shotgun (WGS) entry which is preliminary data.</text>
</comment>
<name>A0A2P7EAX7_9SYNE</name>
<gene>
    <name evidence="1" type="ORF">C7K08_13500</name>
</gene>